<name>U6MHA5_9EIME</name>
<dbReference type="EMBL" id="HG722465">
    <property type="protein sequence ID" value="CDJ62453.1"/>
    <property type="molecule type" value="Genomic_DNA"/>
</dbReference>
<dbReference type="Proteomes" id="UP000030754">
    <property type="component" value="Unassembled WGS sequence"/>
</dbReference>
<organism evidence="1 2">
    <name type="scientific">Eimeria necatrix</name>
    <dbReference type="NCBI Taxonomy" id="51315"/>
    <lineage>
        <taxon>Eukaryota</taxon>
        <taxon>Sar</taxon>
        <taxon>Alveolata</taxon>
        <taxon>Apicomplexa</taxon>
        <taxon>Conoidasida</taxon>
        <taxon>Coccidia</taxon>
        <taxon>Eucoccidiorida</taxon>
        <taxon>Eimeriorina</taxon>
        <taxon>Eimeriidae</taxon>
        <taxon>Eimeria</taxon>
    </lineage>
</organism>
<evidence type="ECO:0000313" key="2">
    <source>
        <dbReference type="Proteomes" id="UP000030754"/>
    </source>
</evidence>
<reference evidence="1" key="2">
    <citation type="submission" date="2013-10" db="EMBL/GenBank/DDBJ databases">
        <authorList>
            <person name="Aslett M."/>
        </authorList>
    </citation>
    <scope>NUCLEOTIDE SEQUENCE [LARGE SCALE GENOMIC DNA]</scope>
    <source>
        <strain evidence="1">Houghton</strain>
    </source>
</reference>
<protein>
    <submittedName>
        <fullName evidence="1">Uncharacterized protein</fullName>
    </submittedName>
</protein>
<evidence type="ECO:0000313" key="1">
    <source>
        <dbReference type="EMBL" id="CDJ62453.1"/>
    </source>
</evidence>
<keyword evidence="2" id="KW-1185">Reference proteome</keyword>
<dbReference type="AlphaFoldDB" id="U6MHA5"/>
<dbReference type="RefSeq" id="XP_013439815.1">
    <property type="nucleotide sequence ID" value="XM_013584361.1"/>
</dbReference>
<dbReference type="GeneID" id="25471993"/>
<gene>
    <name evidence="1" type="ORF">ENH_00018190</name>
</gene>
<proteinExistence type="predicted"/>
<reference evidence="1" key="1">
    <citation type="submission" date="2013-10" db="EMBL/GenBank/DDBJ databases">
        <title>Genomic analysis of the causative agents of coccidiosis in chickens.</title>
        <authorList>
            <person name="Reid A.J."/>
            <person name="Blake D."/>
            <person name="Billington K."/>
            <person name="Browne H."/>
            <person name="Dunn M."/>
            <person name="Hung S."/>
            <person name="Kawahara F."/>
            <person name="Miranda-Saavedra D."/>
            <person name="Mourier T."/>
            <person name="Nagra H."/>
            <person name="Otto T.D."/>
            <person name="Rawlings N."/>
            <person name="Sanchez A."/>
            <person name="Sanders M."/>
            <person name="Subramaniam C."/>
            <person name="Tay Y."/>
            <person name="Dear P."/>
            <person name="Doerig C."/>
            <person name="Gruber A."/>
            <person name="Parkinson J."/>
            <person name="Shirley M."/>
            <person name="Wan K.L."/>
            <person name="Berriman M."/>
            <person name="Tomley F."/>
            <person name="Pain A."/>
        </authorList>
    </citation>
    <scope>NUCLEOTIDE SEQUENCE [LARGE SCALE GENOMIC DNA]</scope>
    <source>
        <strain evidence="1">Houghton</strain>
    </source>
</reference>
<sequence>MDSIRNCQHNATASPRLPRSSLRAFAAVQPPAIFSFWQHLGSTSFANTQCQLAAASAAERVLAVAAAAAADEPTSSSSRTCSSCFAAASPLQQRGWQ</sequence>
<accession>U6MHA5</accession>
<dbReference type="VEuPathDB" id="ToxoDB:ENH_00018190"/>